<dbReference type="KEGG" id="tmai:FVE67_05250"/>
<keyword evidence="6" id="KW-1185">Reference proteome</keyword>
<dbReference type="Gene3D" id="3.40.1190.20">
    <property type="match status" value="1"/>
</dbReference>
<comment type="similarity">
    <text evidence="1">Belongs to the carbohydrate kinase PfkB family.</text>
</comment>
<dbReference type="AlphaFoldDB" id="A0A6H1WSW6"/>
<proteinExistence type="inferred from homology"/>
<dbReference type="InterPro" id="IPR011611">
    <property type="entry name" value="PfkB_dom"/>
</dbReference>
<dbReference type="GO" id="GO:0016301">
    <property type="term" value="F:kinase activity"/>
    <property type="evidence" value="ECO:0007669"/>
    <property type="project" value="UniProtKB-KW"/>
</dbReference>
<dbReference type="Proteomes" id="UP000501253">
    <property type="component" value="Chromosome"/>
</dbReference>
<evidence type="ECO:0000313" key="5">
    <source>
        <dbReference type="EMBL" id="QJA06244.1"/>
    </source>
</evidence>
<dbReference type="PANTHER" id="PTHR43320">
    <property type="entry name" value="SUGAR KINASE"/>
    <property type="match status" value="1"/>
</dbReference>
<evidence type="ECO:0000259" key="4">
    <source>
        <dbReference type="Pfam" id="PF00294"/>
    </source>
</evidence>
<dbReference type="InterPro" id="IPR029056">
    <property type="entry name" value="Ribokinase-like"/>
</dbReference>
<protein>
    <submittedName>
        <fullName evidence="5">Carbohydrate kinase family protein</fullName>
    </submittedName>
</protein>
<dbReference type="EMBL" id="CP042909">
    <property type="protein sequence ID" value="QJA06244.1"/>
    <property type="molecule type" value="Genomic_DNA"/>
</dbReference>
<evidence type="ECO:0000256" key="1">
    <source>
        <dbReference type="ARBA" id="ARBA00010688"/>
    </source>
</evidence>
<dbReference type="InterPro" id="IPR002173">
    <property type="entry name" value="Carboh/pur_kinase_PfkB_CS"/>
</dbReference>
<dbReference type="PROSITE" id="PS00583">
    <property type="entry name" value="PFKB_KINASES_1"/>
    <property type="match status" value="1"/>
</dbReference>
<keyword evidence="2" id="KW-0808">Transferase</keyword>
<evidence type="ECO:0000256" key="2">
    <source>
        <dbReference type="ARBA" id="ARBA00022679"/>
    </source>
</evidence>
<dbReference type="RefSeq" id="WP_168719592.1">
    <property type="nucleotide sequence ID" value="NZ_CP042909.1"/>
</dbReference>
<sequence>MKFLLSGALNLDLFYEVPSLKEIGLGGLEVAPGGEVALSLEAFEALEERLSQIGKRVAHCGGGSAANTAFALARFGFEVAFLGACGRDEAGEHVLAELAEFGVDLSGVRREGTTGRALIVLDSRRDRFIAVCPGTCEKALADFDPEPSGDWLHLSSLVSEEGLAFHLRLVRRFFGRRSLDPGEIYAARGRTLRPLLARVTTLFITESELFKLGFSPEELWGLGVREIFLKHGARGAARLSPEGEIFLPAAKAEEVVDNTGAGDFFDAGVLAGLALGLSPEAALRLGLRVAAASLRDYGRRGCPGREEFLNWVRELKEDAA</sequence>
<reference evidence="5 6" key="1">
    <citation type="submission" date="2019-08" db="EMBL/GenBank/DDBJ databases">
        <title>Complete genome sequence of Thermosulfurimonas marina SU872T, an anaerobic thermophilic chemolithoautotrophic bacterium isolated from a shallow marine hydrothermal vent.</title>
        <authorList>
            <person name="Allioux M."/>
            <person name="Jebbar M."/>
            <person name="Slobodkina G."/>
            <person name="Slobodkin A."/>
            <person name="Moalic Y."/>
            <person name="Frolova A."/>
            <person name="Shao Z."/>
            <person name="Alain K."/>
        </authorList>
    </citation>
    <scope>NUCLEOTIDE SEQUENCE [LARGE SCALE GENOMIC DNA]</scope>
    <source>
        <strain evidence="5 6">SU872</strain>
    </source>
</reference>
<dbReference type="Pfam" id="PF00294">
    <property type="entry name" value="PfkB"/>
    <property type="match status" value="1"/>
</dbReference>
<keyword evidence="3 5" id="KW-0418">Kinase</keyword>
<feature type="domain" description="Carbohydrate kinase PfkB" evidence="4">
    <location>
        <begin position="47"/>
        <end position="300"/>
    </location>
</feature>
<dbReference type="InterPro" id="IPR052700">
    <property type="entry name" value="Carb_kinase_PfkB-like"/>
</dbReference>
<organism evidence="5 6">
    <name type="scientific">Thermosulfurimonas marina</name>
    <dbReference type="NCBI Taxonomy" id="2047767"/>
    <lineage>
        <taxon>Bacteria</taxon>
        <taxon>Pseudomonadati</taxon>
        <taxon>Thermodesulfobacteriota</taxon>
        <taxon>Thermodesulfobacteria</taxon>
        <taxon>Thermodesulfobacteriales</taxon>
        <taxon>Thermodesulfobacteriaceae</taxon>
        <taxon>Thermosulfurimonas</taxon>
    </lineage>
</organism>
<evidence type="ECO:0000313" key="6">
    <source>
        <dbReference type="Proteomes" id="UP000501253"/>
    </source>
</evidence>
<name>A0A6H1WSW6_9BACT</name>
<gene>
    <name evidence="5" type="ORF">FVE67_05250</name>
</gene>
<evidence type="ECO:0000256" key="3">
    <source>
        <dbReference type="ARBA" id="ARBA00022777"/>
    </source>
</evidence>
<dbReference type="SUPFAM" id="SSF53613">
    <property type="entry name" value="Ribokinase-like"/>
    <property type="match status" value="1"/>
</dbReference>
<dbReference type="PANTHER" id="PTHR43320:SF3">
    <property type="entry name" value="CARBOHYDRATE KINASE PFKB DOMAIN-CONTAINING PROTEIN"/>
    <property type="match status" value="1"/>
</dbReference>
<accession>A0A6H1WSW6</accession>